<evidence type="ECO:0000256" key="1">
    <source>
        <dbReference type="ARBA" id="ARBA00004635"/>
    </source>
</evidence>
<dbReference type="InterPro" id="IPR046953">
    <property type="entry name" value="Spore_GerAC-like_C"/>
</dbReference>
<dbReference type="NCBIfam" id="TIGR02887">
    <property type="entry name" value="spore_ger_x_C"/>
    <property type="match status" value="1"/>
</dbReference>
<name>A0A2V5KBF4_9BACL</name>
<evidence type="ECO:0000259" key="8">
    <source>
        <dbReference type="Pfam" id="PF05504"/>
    </source>
</evidence>
<dbReference type="InterPro" id="IPR008844">
    <property type="entry name" value="Spore_GerAC-like"/>
</dbReference>
<dbReference type="Gene3D" id="3.30.300.210">
    <property type="entry name" value="Nutrient germinant receptor protein C, domain 3"/>
    <property type="match status" value="1"/>
</dbReference>
<evidence type="ECO:0000256" key="4">
    <source>
        <dbReference type="ARBA" id="ARBA00022729"/>
    </source>
</evidence>
<comment type="subcellular location">
    <subcellularLocation>
        <location evidence="1">Membrane</location>
        <topology evidence="1">Lipid-anchor</topology>
    </subcellularLocation>
</comment>
<evidence type="ECO:0000256" key="2">
    <source>
        <dbReference type="ARBA" id="ARBA00007886"/>
    </source>
</evidence>
<dbReference type="EMBL" id="QJVJ01000001">
    <property type="protein sequence ID" value="PYI56879.1"/>
    <property type="molecule type" value="Genomic_DNA"/>
</dbReference>
<reference evidence="10 11" key="1">
    <citation type="submission" date="2018-05" db="EMBL/GenBank/DDBJ databases">
        <title>Paenibacillus flagellatus sp. nov., isolated from selenium mineral soil.</title>
        <authorList>
            <person name="Dai X."/>
        </authorList>
    </citation>
    <scope>NUCLEOTIDE SEQUENCE [LARGE SCALE GENOMIC DNA]</scope>
    <source>
        <strain evidence="10 11">DXL2</strain>
    </source>
</reference>
<keyword evidence="4" id="KW-0732">Signal</keyword>
<comment type="similarity">
    <text evidence="2">Belongs to the GerABKC lipoprotein family.</text>
</comment>
<dbReference type="Pfam" id="PF05504">
    <property type="entry name" value="Spore_GerAC"/>
    <property type="match status" value="1"/>
</dbReference>
<keyword evidence="11" id="KW-1185">Reference proteome</keyword>
<gene>
    <name evidence="10" type="ORF">DLM86_00040</name>
</gene>
<keyword evidence="6" id="KW-0564">Palmitate</keyword>
<protein>
    <submittedName>
        <fullName evidence="10">Ger(X)C family spore germination protein</fullName>
    </submittedName>
</protein>
<dbReference type="OrthoDB" id="9816067at2"/>
<evidence type="ECO:0000256" key="5">
    <source>
        <dbReference type="ARBA" id="ARBA00023136"/>
    </source>
</evidence>
<evidence type="ECO:0000256" key="6">
    <source>
        <dbReference type="ARBA" id="ARBA00023139"/>
    </source>
</evidence>
<keyword evidence="5" id="KW-0472">Membrane</keyword>
<dbReference type="PANTHER" id="PTHR35789:SF1">
    <property type="entry name" value="SPORE GERMINATION PROTEIN B3"/>
    <property type="match status" value="1"/>
</dbReference>
<feature type="domain" description="Spore germination GerAC-like C-terminal" evidence="8">
    <location>
        <begin position="250"/>
        <end position="417"/>
    </location>
</feature>
<proteinExistence type="inferred from homology"/>
<accession>A0A2V5KBF4</accession>
<keyword evidence="7" id="KW-0449">Lipoprotein</keyword>
<sequence length="421" mass="47402">MSEIRRRRKRRAVQVRWRRACAAAVVWSIAATLLSGCWDRLEIEERAVVLGIGIDKAELSETKKESNITHVDEAFPKPNLPLIRLTVQIAVPGRIPLGPSDAGGGSKPGQKPVWVLNVVGHTIDDAFMNLQQEVADRLFWGHLRVIVISKEVAEMGLTNINEYLRRNPEVRRTTWMVISDGEAGKLMKLVPQLERVPILYLLNTMDHSVQMGKLPNAFAGTYWSGSSAKGMEPFLPYVRLVGNGSIEIAGLAYFRSDKMVGKTEPLEIGAYMGIKGLHAGGYGVMVKIPGTDTSVLYQVTHRTSRIDVLIRNGKPEFHVKVHNEGNLLEKSNEAVQLNRSVIQQIEKALTVDGKKGYEELIRKTQEKGSDIFGFGEYVRAKKPFYWSKHIRTKQNWEDMYKDVEVKLDVSFNIRRIGGKTR</sequence>
<dbReference type="Proteomes" id="UP000247476">
    <property type="component" value="Unassembled WGS sequence"/>
</dbReference>
<evidence type="ECO:0000313" key="11">
    <source>
        <dbReference type="Proteomes" id="UP000247476"/>
    </source>
</evidence>
<feature type="domain" description="Spore germination protein N-terminal" evidence="9">
    <location>
        <begin position="39"/>
        <end position="239"/>
    </location>
</feature>
<evidence type="ECO:0000259" key="9">
    <source>
        <dbReference type="Pfam" id="PF25198"/>
    </source>
</evidence>
<dbReference type="Pfam" id="PF25198">
    <property type="entry name" value="Spore_GerAC_N"/>
    <property type="match status" value="1"/>
</dbReference>
<dbReference type="RefSeq" id="WP_110837920.1">
    <property type="nucleotide sequence ID" value="NZ_QJVJ01000001.1"/>
</dbReference>
<dbReference type="PANTHER" id="PTHR35789">
    <property type="entry name" value="SPORE GERMINATION PROTEIN B3"/>
    <property type="match status" value="1"/>
</dbReference>
<comment type="caution">
    <text evidence="10">The sequence shown here is derived from an EMBL/GenBank/DDBJ whole genome shotgun (WGS) entry which is preliminary data.</text>
</comment>
<dbReference type="InterPro" id="IPR057336">
    <property type="entry name" value="GerAC_N"/>
</dbReference>
<dbReference type="InterPro" id="IPR038501">
    <property type="entry name" value="Spore_GerAC_C_sf"/>
</dbReference>
<organism evidence="10 11">
    <name type="scientific">Paenibacillus flagellatus</name>
    <dbReference type="NCBI Taxonomy" id="2211139"/>
    <lineage>
        <taxon>Bacteria</taxon>
        <taxon>Bacillati</taxon>
        <taxon>Bacillota</taxon>
        <taxon>Bacilli</taxon>
        <taxon>Bacillales</taxon>
        <taxon>Paenibacillaceae</taxon>
        <taxon>Paenibacillus</taxon>
    </lineage>
</organism>
<keyword evidence="3" id="KW-0309">Germination</keyword>
<dbReference type="GO" id="GO:0016020">
    <property type="term" value="C:membrane"/>
    <property type="evidence" value="ECO:0007669"/>
    <property type="project" value="UniProtKB-SubCell"/>
</dbReference>
<evidence type="ECO:0000313" key="10">
    <source>
        <dbReference type="EMBL" id="PYI56879.1"/>
    </source>
</evidence>
<dbReference type="AlphaFoldDB" id="A0A2V5KBF4"/>
<evidence type="ECO:0000256" key="3">
    <source>
        <dbReference type="ARBA" id="ARBA00022544"/>
    </source>
</evidence>
<dbReference type="GO" id="GO:0009847">
    <property type="term" value="P:spore germination"/>
    <property type="evidence" value="ECO:0007669"/>
    <property type="project" value="InterPro"/>
</dbReference>
<evidence type="ECO:0000256" key="7">
    <source>
        <dbReference type="ARBA" id="ARBA00023288"/>
    </source>
</evidence>